<keyword evidence="1" id="KW-0812">Transmembrane</keyword>
<evidence type="ECO:0000313" key="3">
    <source>
        <dbReference type="Proteomes" id="UP000422764"/>
    </source>
</evidence>
<organism evidence="2 3">
    <name type="scientific">Clostridium bovifaecis</name>
    <dbReference type="NCBI Taxonomy" id="2184719"/>
    <lineage>
        <taxon>Bacteria</taxon>
        <taxon>Bacillati</taxon>
        <taxon>Bacillota</taxon>
        <taxon>Clostridia</taxon>
        <taxon>Eubacteriales</taxon>
        <taxon>Clostridiaceae</taxon>
        <taxon>Clostridium</taxon>
    </lineage>
</organism>
<feature type="transmembrane region" description="Helical" evidence="1">
    <location>
        <begin position="12"/>
        <end position="33"/>
    </location>
</feature>
<protein>
    <submittedName>
        <fullName evidence="2">DUF2500 family protein</fullName>
    </submittedName>
</protein>
<keyword evidence="1" id="KW-0472">Membrane</keyword>
<dbReference type="Proteomes" id="UP000422764">
    <property type="component" value="Chromosome"/>
</dbReference>
<reference evidence="2 3" key="1">
    <citation type="submission" date="2019-12" db="EMBL/GenBank/DDBJ databases">
        <title>Genome sequenceing of Clostridium bovifaecis.</title>
        <authorList>
            <person name="Yao Y."/>
        </authorList>
    </citation>
    <scope>NUCLEOTIDE SEQUENCE [LARGE SCALE GENOMIC DNA]</scope>
    <source>
        <strain evidence="2 3">BXX</strain>
    </source>
</reference>
<dbReference type="Pfam" id="PF10694">
    <property type="entry name" value="DUF2500"/>
    <property type="match status" value="1"/>
</dbReference>
<keyword evidence="1" id="KW-1133">Transmembrane helix</keyword>
<keyword evidence="3" id="KW-1185">Reference proteome</keyword>
<proteinExistence type="predicted"/>
<name>A0A6I6F0Q0_9CLOT</name>
<gene>
    <name evidence="2" type="ORF">GOM49_01195</name>
</gene>
<dbReference type="AlphaFoldDB" id="A0A6I6F0Q0"/>
<dbReference type="EMBL" id="CP046522">
    <property type="protein sequence ID" value="QGU93928.1"/>
    <property type="molecule type" value="Genomic_DNA"/>
</dbReference>
<sequence length="128" mass="14683">MDPFLGRGLFLGMPPLFTIFFLFILGLIIFSIIQSAKNYHKNATSPILTQHARLVAKRTEVRHYTHHTSDNNINGSSITYYYATFETDAGQRFELTLSGKEFGLLSDGDVGELTYQGEWFKAFKREMY</sequence>
<accession>A0A6I6F0Q0</accession>
<evidence type="ECO:0000313" key="2">
    <source>
        <dbReference type="EMBL" id="QGU93928.1"/>
    </source>
</evidence>
<dbReference type="InterPro" id="IPR019635">
    <property type="entry name" value="DUF2500"/>
</dbReference>
<dbReference type="Gene3D" id="2.40.50.660">
    <property type="match status" value="1"/>
</dbReference>
<evidence type="ECO:0000256" key="1">
    <source>
        <dbReference type="SAM" id="Phobius"/>
    </source>
</evidence>